<feature type="region of interest" description="Disordered" evidence="1">
    <location>
        <begin position="151"/>
        <end position="176"/>
    </location>
</feature>
<name>A0A8H6L7Q4_9LECA</name>
<dbReference type="EMBL" id="JACCJC010000008">
    <property type="protein sequence ID" value="KAF6238650.1"/>
    <property type="molecule type" value="Genomic_DNA"/>
</dbReference>
<reference evidence="2 3" key="1">
    <citation type="journal article" date="2020" name="Genomics">
        <title>Complete, high-quality genomes from long-read metagenomic sequencing of two wolf lichen thalli reveals enigmatic genome architecture.</title>
        <authorList>
            <person name="McKenzie S.K."/>
            <person name="Walston R.F."/>
            <person name="Allen J.L."/>
        </authorList>
    </citation>
    <scope>NUCLEOTIDE SEQUENCE [LARGE SCALE GENOMIC DNA]</scope>
    <source>
        <strain evidence="2">WasteWater2</strain>
    </source>
</reference>
<sequence>MLFEKTESWKVSIQSVEIMGLHLKPRHDDGDLSIGFDAKTQRTVFCIGHNSLTAGVADRSASRVEGRVIQKARKPSRWMRCVRAIEDHGENTITIRGKDRVKRVVQGTQAKPLDVELVDGPSVDEWEIALAEDEIARLADELEGYDYVADQGKAEQSSKTSAASEDPTGSRRGEGPFDALLDRECFKVSGMVAAWSSGKELRQYSMDAAICESKPMSLRTMHGFPTKRRPQLREVSDASQVEVDE</sequence>
<organism evidence="2 3">
    <name type="scientific">Letharia columbiana</name>
    <dbReference type="NCBI Taxonomy" id="112416"/>
    <lineage>
        <taxon>Eukaryota</taxon>
        <taxon>Fungi</taxon>
        <taxon>Dikarya</taxon>
        <taxon>Ascomycota</taxon>
        <taxon>Pezizomycotina</taxon>
        <taxon>Lecanoromycetes</taxon>
        <taxon>OSLEUM clade</taxon>
        <taxon>Lecanoromycetidae</taxon>
        <taxon>Lecanorales</taxon>
        <taxon>Lecanorineae</taxon>
        <taxon>Parmeliaceae</taxon>
        <taxon>Letharia</taxon>
    </lineage>
</organism>
<protein>
    <submittedName>
        <fullName evidence="2">Uncharacterized protein</fullName>
    </submittedName>
</protein>
<dbReference type="RefSeq" id="XP_037167949.1">
    <property type="nucleotide sequence ID" value="XM_037305084.1"/>
</dbReference>
<proteinExistence type="predicted"/>
<dbReference type="AlphaFoldDB" id="A0A8H6L7Q4"/>
<accession>A0A8H6L7Q4</accession>
<feature type="compositionally biased region" description="Polar residues" evidence="1">
    <location>
        <begin position="154"/>
        <end position="163"/>
    </location>
</feature>
<gene>
    <name evidence="2" type="ORF">HO173_003156</name>
</gene>
<evidence type="ECO:0000313" key="3">
    <source>
        <dbReference type="Proteomes" id="UP000578531"/>
    </source>
</evidence>
<comment type="caution">
    <text evidence="2">The sequence shown here is derived from an EMBL/GenBank/DDBJ whole genome shotgun (WGS) entry which is preliminary data.</text>
</comment>
<evidence type="ECO:0000256" key="1">
    <source>
        <dbReference type="SAM" id="MobiDB-lite"/>
    </source>
</evidence>
<evidence type="ECO:0000313" key="2">
    <source>
        <dbReference type="EMBL" id="KAF6238650.1"/>
    </source>
</evidence>
<dbReference type="Proteomes" id="UP000578531">
    <property type="component" value="Unassembled WGS sequence"/>
</dbReference>
<feature type="region of interest" description="Disordered" evidence="1">
    <location>
        <begin position="222"/>
        <end position="245"/>
    </location>
</feature>
<dbReference type="GeneID" id="59284825"/>
<keyword evidence="3" id="KW-1185">Reference proteome</keyword>